<evidence type="ECO:0000313" key="3">
    <source>
        <dbReference type="Proteomes" id="UP000291088"/>
    </source>
</evidence>
<dbReference type="RefSeq" id="WP_129331915.1">
    <property type="nucleotide sequence ID" value="NZ_SDVB01000196.1"/>
</dbReference>
<evidence type="ECO:0000256" key="1">
    <source>
        <dbReference type="SAM" id="MobiDB-lite"/>
    </source>
</evidence>
<name>A0A4Q2TDW5_9HYPH</name>
<dbReference type="Proteomes" id="UP000291088">
    <property type="component" value="Unassembled WGS sequence"/>
</dbReference>
<dbReference type="SUPFAM" id="SSF81606">
    <property type="entry name" value="PP2C-like"/>
    <property type="match status" value="1"/>
</dbReference>
<protein>
    <recommendedName>
        <fullName evidence="4">Protein phosphatase 2C-like protein</fullName>
    </recommendedName>
</protein>
<dbReference type="AlphaFoldDB" id="A0A4Q2TDW5"/>
<evidence type="ECO:0000313" key="2">
    <source>
        <dbReference type="EMBL" id="RYC15389.1"/>
    </source>
</evidence>
<evidence type="ECO:0008006" key="4">
    <source>
        <dbReference type="Google" id="ProtNLM"/>
    </source>
</evidence>
<keyword evidence="3" id="KW-1185">Reference proteome</keyword>
<sequence>MKLTVLDSLTDAGHEARPNEDTYGASDGRAFVIDGATGLGNQPLMTGHGSDARWLSHFARDGFLELADRPVAEMVREINRRAKEEVHAASAGIALEAWALPVAGFQMVSVEDGTLVTYGLGDCRLFILANDSGENFDTSALKESYAAERERARAALSRSGRLATPSSLTLDSSVQADLRAGRARYNTPEGPLWTLGTAPQAADYIVRESVPFSGSLTGLLCTDGFAALRDQYELYDTAGLVAAARDCGLGTLLAELRHMERNRDPDGRLYPRYKVSDDATALLFEIHP</sequence>
<feature type="region of interest" description="Disordered" evidence="1">
    <location>
        <begin position="1"/>
        <end position="25"/>
    </location>
</feature>
<accession>A0A4Q2TDW5</accession>
<proteinExistence type="predicted"/>
<gene>
    <name evidence="2" type="ORF">EUU22_10215</name>
</gene>
<dbReference type="Gene3D" id="3.60.40.10">
    <property type="entry name" value="PPM-type phosphatase domain"/>
    <property type="match status" value="1"/>
</dbReference>
<reference evidence="2 3" key="1">
    <citation type="submission" date="2019-01" db="EMBL/GenBank/DDBJ databases">
        <authorList>
            <person name="Deng T."/>
        </authorList>
    </citation>
    <scope>NUCLEOTIDE SEQUENCE [LARGE SCALE GENOMIC DNA]</scope>
    <source>
        <strain evidence="2 3">F8825</strain>
    </source>
</reference>
<organism evidence="2 3">
    <name type="scientific">Ciceribacter ferrooxidans</name>
    <dbReference type="NCBI Taxonomy" id="2509717"/>
    <lineage>
        <taxon>Bacteria</taxon>
        <taxon>Pseudomonadati</taxon>
        <taxon>Pseudomonadota</taxon>
        <taxon>Alphaproteobacteria</taxon>
        <taxon>Hyphomicrobiales</taxon>
        <taxon>Rhizobiaceae</taxon>
        <taxon>Ciceribacter</taxon>
    </lineage>
</organism>
<dbReference type="OrthoDB" id="1755431at2"/>
<comment type="caution">
    <text evidence="2">The sequence shown here is derived from an EMBL/GenBank/DDBJ whole genome shotgun (WGS) entry which is preliminary data.</text>
</comment>
<dbReference type="InterPro" id="IPR036457">
    <property type="entry name" value="PPM-type-like_dom_sf"/>
</dbReference>
<dbReference type="EMBL" id="SDVB01000196">
    <property type="protein sequence ID" value="RYC15389.1"/>
    <property type="molecule type" value="Genomic_DNA"/>
</dbReference>